<dbReference type="Pfam" id="PF14622">
    <property type="entry name" value="Ribonucleas_3_3"/>
    <property type="match status" value="1"/>
</dbReference>
<dbReference type="PROSITE" id="PS50137">
    <property type="entry name" value="DS_RBD"/>
    <property type="match status" value="1"/>
</dbReference>
<keyword evidence="3" id="KW-0378">Hydrolase</keyword>
<keyword evidence="1" id="KW-0540">Nuclease</keyword>
<dbReference type="Gene3D" id="1.10.1520.10">
    <property type="entry name" value="Ribonuclease III domain"/>
    <property type="match status" value="1"/>
</dbReference>
<dbReference type="SUPFAM" id="SSF69065">
    <property type="entry name" value="RNase III domain-like"/>
    <property type="match status" value="1"/>
</dbReference>
<accession>A0A9W9DUB1</accession>
<dbReference type="Pfam" id="PF00035">
    <property type="entry name" value="dsrm"/>
    <property type="match status" value="1"/>
</dbReference>
<evidence type="ECO:0000256" key="1">
    <source>
        <dbReference type="ARBA" id="ARBA00022722"/>
    </source>
</evidence>
<name>A0A9W9DUB1_9AGAR</name>
<dbReference type="GO" id="GO:0005634">
    <property type="term" value="C:nucleus"/>
    <property type="evidence" value="ECO:0007669"/>
    <property type="project" value="TreeGrafter"/>
</dbReference>
<evidence type="ECO:0000256" key="2">
    <source>
        <dbReference type="ARBA" id="ARBA00022759"/>
    </source>
</evidence>
<evidence type="ECO:0000259" key="7">
    <source>
        <dbReference type="PROSITE" id="PS50137"/>
    </source>
</evidence>
<feature type="region of interest" description="Disordered" evidence="6">
    <location>
        <begin position="18"/>
        <end position="37"/>
    </location>
</feature>
<dbReference type="PANTHER" id="PTHR11207">
    <property type="entry name" value="RIBONUCLEASE III"/>
    <property type="match status" value="1"/>
</dbReference>
<keyword evidence="2" id="KW-0255">Endonuclease</keyword>
<keyword evidence="10" id="KW-1185">Reference proteome</keyword>
<sequence length="327" mass="36291">MSSIALKRSWSRINAGNQEISGEQTDELPSHSGVPPLPKINGETLLQVLTHRSLRRPEEASGSFDNERLAELGAKVLDTAITAALFHRRPILSGPEMLAQRKSILSEENLDSWVSMYCLREKMRCAREMTSSLKSPEETRIIFEAYVGGIYEEQGLEPVQHWLDKLTHDNTRVKSFVSTRSSPLSTNPIATHSTARPPPYNAPPQKRVKTDSPIFIAAQPYPSSSQFMPTTVFPNGQTQYSTNPEPFLNPLAPAQPHLAFLPLFNQTAAQRRVTVDYPANCSGPSHAPRWTVQCKVNGIMKGTGAGKSKQEAKELAAREAWFNLGWS</sequence>
<dbReference type="EMBL" id="JAOTPV010000003">
    <property type="protein sequence ID" value="KAJ4485942.1"/>
    <property type="molecule type" value="Genomic_DNA"/>
</dbReference>
<evidence type="ECO:0000259" key="8">
    <source>
        <dbReference type="PROSITE" id="PS50142"/>
    </source>
</evidence>
<feature type="compositionally biased region" description="Polar residues" evidence="6">
    <location>
        <begin position="177"/>
        <end position="194"/>
    </location>
</feature>
<feature type="domain" description="DRBM" evidence="7">
    <location>
        <begin position="243"/>
        <end position="326"/>
    </location>
</feature>
<dbReference type="OrthoDB" id="2392202at2759"/>
<dbReference type="Proteomes" id="UP001150266">
    <property type="component" value="Unassembled WGS sequence"/>
</dbReference>
<dbReference type="InterPro" id="IPR014720">
    <property type="entry name" value="dsRBD_dom"/>
</dbReference>
<dbReference type="SMART" id="SM00358">
    <property type="entry name" value="DSRM"/>
    <property type="match status" value="1"/>
</dbReference>
<evidence type="ECO:0000256" key="4">
    <source>
        <dbReference type="ARBA" id="ARBA00022884"/>
    </source>
</evidence>
<dbReference type="InterPro" id="IPR000999">
    <property type="entry name" value="RNase_III_dom"/>
</dbReference>
<dbReference type="Gene3D" id="3.30.160.20">
    <property type="match status" value="1"/>
</dbReference>
<comment type="caution">
    <text evidence="9">The sequence shown here is derived from an EMBL/GenBank/DDBJ whole genome shotgun (WGS) entry which is preliminary data.</text>
</comment>
<dbReference type="CDD" id="cd00593">
    <property type="entry name" value="RIBOc"/>
    <property type="match status" value="1"/>
</dbReference>
<dbReference type="GO" id="GO:0010468">
    <property type="term" value="P:regulation of gene expression"/>
    <property type="evidence" value="ECO:0007669"/>
    <property type="project" value="TreeGrafter"/>
</dbReference>
<dbReference type="GO" id="GO:0003725">
    <property type="term" value="F:double-stranded RNA binding"/>
    <property type="evidence" value="ECO:0007669"/>
    <property type="project" value="TreeGrafter"/>
</dbReference>
<organism evidence="9 10">
    <name type="scientific">Lentinula aciculospora</name>
    <dbReference type="NCBI Taxonomy" id="153920"/>
    <lineage>
        <taxon>Eukaryota</taxon>
        <taxon>Fungi</taxon>
        <taxon>Dikarya</taxon>
        <taxon>Basidiomycota</taxon>
        <taxon>Agaricomycotina</taxon>
        <taxon>Agaricomycetes</taxon>
        <taxon>Agaricomycetidae</taxon>
        <taxon>Agaricales</taxon>
        <taxon>Marasmiineae</taxon>
        <taxon>Omphalotaceae</taxon>
        <taxon>Lentinula</taxon>
    </lineage>
</organism>
<protein>
    <submittedName>
        <fullName evidence="9">Ribonuclease III domain-containing protein</fullName>
    </submittedName>
</protein>
<evidence type="ECO:0000256" key="3">
    <source>
        <dbReference type="ARBA" id="ARBA00022801"/>
    </source>
</evidence>
<dbReference type="SMART" id="SM00535">
    <property type="entry name" value="RIBOc"/>
    <property type="match status" value="1"/>
</dbReference>
<evidence type="ECO:0000256" key="6">
    <source>
        <dbReference type="SAM" id="MobiDB-lite"/>
    </source>
</evidence>
<dbReference type="SUPFAM" id="SSF54768">
    <property type="entry name" value="dsRNA-binding domain-like"/>
    <property type="match status" value="1"/>
</dbReference>
<dbReference type="GO" id="GO:0006396">
    <property type="term" value="P:RNA processing"/>
    <property type="evidence" value="ECO:0007669"/>
    <property type="project" value="InterPro"/>
</dbReference>
<evidence type="ECO:0000256" key="5">
    <source>
        <dbReference type="PROSITE-ProRule" id="PRU00266"/>
    </source>
</evidence>
<evidence type="ECO:0000313" key="10">
    <source>
        <dbReference type="Proteomes" id="UP001150266"/>
    </source>
</evidence>
<dbReference type="InterPro" id="IPR036389">
    <property type="entry name" value="RNase_III_sf"/>
</dbReference>
<dbReference type="AlphaFoldDB" id="A0A9W9DUB1"/>
<evidence type="ECO:0000313" key="9">
    <source>
        <dbReference type="EMBL" id="KAJ4485942.1"/>
    </source>
</evidence>
<dbReference type="GO" id="GO:0004525">
    <property type="term" value="F:ribonuclease III activity"/>
    <property type="evidence" value="ECO:0007669"/>
    <property type="project" value="InterPro"/>
</dbReference>
<feature type="domain" description="RNase III" evidence="8">
    <location>
        <begin position="25"/>
        <end position="155"/>
    </location>
</feature>
<reference evidence="9" key="1">
    <citation type="submission" date="2022-08" db="EMBL/GenBank/DDBJ databases">
        <title>A Global Phylogenomic Analysis of the Shiitake Genus Lentinula.</title>
        <authorList>
            <consortium name="DOE Joint Genome Institute"/>
            <person name="Sierra-Patev S."/>
            <person name="Min B."/>
            <person name="Naranjo-Ortiz M."/>
            <person name="Looney B."/>
            <person name="Konkel Z."/>
            <person name="Slot J.C."/>
            <person name="Sakamoto Y."/>
            <person name="Steenwyk J.L."/>
            <person name="Rokas A."/>
            <person name="Carro J."/>
            <person name="Camarero S."/>
            <person name="Ferreira P."/>
            <person name="Molpeceres G."/>
            <person name="Ruiz-Duenas F.J."/>
            <person name="Serrano A."/>
            <person name="Henrissat B."/>
            <person name="Drula E."/>
            <person name="Hughes K.W."/>
            <person name="Mata J.L."/>
            <person name="Ishikawa N.K."/>
            <person name="Vargas-Isla R."/>
            <person name="Ushijima S."/>
            <person name="Smith C.A."/>
            <person name="Ahrendt S."/>
            <person name="Andreopoulos W."/>
            <person name="He G."/>
            <person name="Labutti K."/>
            <person name="Lipzen A."/>
            <person name="Ng V."/>
            <person name="Riley R."/>
            <person name="Sandor L."/>
            <person name="Barry K."/>
            <person name="Martinez A.T."/>
            <person name="Xiao Y."/>
            <person name="Gibbons J.G."/>
            <person name="Terashima K."/>
            <person name="Grigoriev I.V."/>
            <person name="Hibbett D.S."/>
        </authorList>
    </citation>
    <scope>NUCLEOTIDE SEQUENCE</scope>
    <source>
        <strain evidence="9">JLM2183</strain>
    </source>
</reference>
<proteinExistence type="predicted"/>
<dbReference type="PROSITE" id="PS50142">
    <property type="entry name" value="RNASE_3_2"/>
    <property type="match status" value="1"/>
</dbReference>
<keyword evidence="4 5" id="KW-0694">RNA-binding</keyword>
<dbReference type="PANTHER" id="PTHR11207:SF0">
    <property type="entry name" value="RIBONUCLEASE 3"/>
    <property type="match status" value="1"/>
</dbReference>
<feature type="region of interest" description="Disordered" evidence="6">
    <location>
        <begin position="177"/>
        <end position="206"/>
    </location>
</feature>
<gene>
    <name evidence="9" type="ORF">J3R30DRAFT_1424454</name>
</gene>